<evidence type="ECO:0000313" key="3">
    <source>
        <dbReference type="Proteomes" id="UP000094527"/>
    </source>
</evidence>
<protein>
    <submittedName>
        <fullName evidence="2">Uncharacterized protein</fullName>
    </submittedName>
</protein>
<gene>
    <name evidence="2" type="ORF">Ocin01_20057</name>
</gene>
<keyword evidence="3" id="KW-1185">Reference proteome</keyword>
<evidence type="ECO:0000313" key="2">
    <source>
        <dbReference type="EMBL" id="ODM86625.1"/>
    </source>
</evidence>
<dbReference type="Proteomes" id="UP000094527">
    <property type="component" value="Unassembled WGS sequence"/>
</dbReference>
<proteinExistence type="predicted"/>
<evidence type="ECO:0000256" key="1">
    <source>
        <dbReference type="SAM" id="MobiDB-lite"/>
    </source>
</evidence>
<organism evidence="2 3">
    <name type="scientific">Orchesella cincta</name>
    <name type="common">Springtail</name>
    <name type="synonym">Podura cincta</name>
    <dbReference type="NCBI Taxonomy" id="48709"/>
    <lineage>
        <taxon>Eukaryota</taxon>
        <taxon>Metazoa</taxon>
        <taxon>Ecdysozoa</taxon>
        <taxon>Arthropoda</taxon>
        <taxon>Hexapoda</taxon>
        <taxon>Collembola</taxon>
        <taxon>Entomobryomorpha</taxon>
        <taxon>Entomobryoidea</taxon>
        <taxon>Orchesellidae</taxon>
        <taxon>Orchesellinae</taxon>
        <taxon>Orchesella</taxon>
    </lineage>
</organism>
<accession>A0A1D2M0Y3</accession>
<feature type="region of interest" description="Disordered" evidence="1">
    <location>
        <begin position="109"/>
        <end position="134"/>
    </location>
</feature>
<sequence>MARTGNFKWRGSHNCHGGHWSKEETHEALNGTTLLENMDGLIPAPAAPGTTDNNGHWNPYYWNHRWEERELVWHLELNGLPVVGCASSACWQSDLLACGDFFACPTRADGSSPDCSKPQMSFPTSGEKAGGETPGTMKSLRVWHAAKDHPTFLHGNSGPSCNTGQLSADQNFIAVRIHNHR</sequence>
<dbReference type="EMBL" id="LJIJ01007928">
    <property type="protein sequence ID" value="ODM86625.1"/>
    <property type="molecule type" value="Genomic_DNA"/>
</dbReference>
<dbReference type="OrthoDB" id="1740355at2759"/>
<name>A0A1D2M0Y3_ORCCI</name>
<comment type="caution">
    <text evidence="2">The sequence shown here is derived from an EMBL/GenBank/DDBJ whole genome shotgun (WGS) entry which is preliminary data.</text>
</comment>
<reference evidence="2 3" key="1">
    <citation type="journal article" date="2016" name="Genome Biol. Evol.">
        <title>Gene Family Evolution Reflects Adaptation to Soil Environmental Stressors in the Genome of the Collembolan Orchesella cincta.</title>
        <authorList>
            <person name="Faddeeva-Vakhrusheva A."/>
            <person name="Derks M.F."/>
            <person name="Anvar S.Y."/>
            <person name="Agamennone V."/>
            <person name="Suring W."/>
            <person name="Smit S."/>
            <person name="van Straalen N.M."/>
            <person name="Roelofs D."/>
        </authorList>
    </citation>
    <scope>NUCLEOTIDE SEQUENCE [LARGE SCALE GENOMIC DNA]</scope>
    <source>
        <tissue evidence="2">Mixed pool</tissue>
    </source>
</reference>
<dbReference type="AlphaFoldDB" id="A0A1D2M0Y3"/>